<dbReference type="GO" id="GO:0005658">
    <property type="term" value="C:alpha DNA polymerase:primase complex"/>
    <property type="evidence" value="ECO:0007669"/>
    <property type="project" value="TreeGrafter"/>
</dbReference>
<name>D2I6I0_AILME</name>
<feature type="non-terminal residue" evidence="1">
    <location>
        <position position="1"/>
    </location>
</feature>
<gene>
    <name evidence="1" type="ORF">PANDA_021431</name>
</gene>
<protein>
    <submittedName>
        <fullName evidence="1">Uncharacterized protein</fullName>
    </submittedName>
</protein>
<evidence type="ECO:0000313" key="1">
    <source>
        <dbReference type="EMBL" id="EFB29024.1"/>
    </source>
</evidence>
<dbReference type="PANTHER" id="PTHR10537:SF3">
    <property type="entry name" value="DNA PRIMASE LARGE SUBUNIT"/>
    <property type="match status" value="1"/>
</dbReference>
<accession>D2I6I0</accession>
<dbReference type="GO" id="GO:0006270">
    <property type="term" value="P:DNA replication initiation"/>
    <property type="evidence" value="ECO:0007669"/>
    <property type="project" value="TreeGrafter"/>
</dbReference>
<sequence>QIPFADALDLFRGRKVYLEGGFAYVPLRDIVAIVLNEFRAKLSKALAVS</sequence>
<dbReference type="Pfam" id="PF26466">
    <property type="entry name" value="DNA_primase_lrg_N"/>
    <property type="match status" value="1"/>
</dbReference>
<dbReference type="AlphaFoldDB" id="D2I6I0"/>
<dbReference type="GO" id="GO:0051539">
    <property type="term" value="F:4 iron, 4 sulfur cluster binding"/>
    <property type="evidence" value="ECO:0007669"/>
    <property type="project" value="UniProtKB-KW"/>
</dbReference>
<feature type="non-terminal residue" evidence="1">
    <location>
        <position position="49"/>
    </location>
</feature>
<dbReference type="Gene3D" id="1.20.930.80">
    <property type="match status" value="1"/>
</dbReference>
<organism evidence="1">
    <name type="scientific">Ailuropoda melanoleuca</name>
    <name type="common">Giant panda</name>
    <dbReference type="NCBI Taxonomy" id="9646"/>
    <lineage>
        <taxon>Eukaryota</taxon>
        <taxon>Metazoa</taxon>
        <taxon>Chordata</taxon>
        <taxon>Craniata</taxon>
        <taxon>Vertebrata</taxon>
        <taxon>Euteleostomi</taxon>
        <taxon>Mammalia</taxon>
        <taxon>Eutheria</taxon>
        <taxon>Laurasiatheria</taxon>
        <taxon>Carnivora</taxon>
        <taxon>Caniformia</taxon>
        <taxon>Ursidae</taxon>
        <taxon>Ailuropoda</taxon>
    </lineage>
</organism>
<dbReference type="InParanoid" id="D2I6I0"/>
<dbReference type="PANTHER" id="PTHR10537">
    <property type="entry name" value="DNA PRIMASE LARGE SUBUNIT"/>
    <property type="match status" value="1"/>
</dbReference>
<dbReference type="InterPro" id="IPR007238">
    <property type="entry name" value="DNA_primase_lsu_euk/arc"/>
</dbReference>
<dbReference type="EMBL" id="GL194996">
    <property type="protein sequence ID" value="EFB29024.1"/>
    <property type="molecule type" value="Genomic_DNA"/>
</dbReference>
<proteinExistence type="predicted"/>
<dbReference type="GO" id="GO:0046872">
    <property type="term" value="F:metal ion binding"/>
    <property type="evidence" value="ECO:0007669"/>
    <property type="project" value="UniProtKB-KW"/>
</dbReference>
<reference evidence="1" key="1">
    <citation type="journal article" date="2010" name="Nature">
        <title>The sequence and de novo assembly of the giant panda genome.</title>
        <authorList>
            <person name="Li R."/>
            <person name="Fan W."/>
            <person name="Tian G."/>
            <person name="Zhu H."/>
            <person name="He L."/>
            <person name="Cai J."/>
            <person name="Huang Q."/>
            <person name="Cai Q."/>
            <person name="Li B."/>
            <person name="Bai Y."/>
            <person name="Zhang Z."/>
            <person name="Zhang Y."/>
            <person name="Wang W."/>
            <person name="Li J."/>
            <person name="Wei F."/>
            <person name="Li H."/>
            <person name="Jian M."/>
            <person name="Li J."/>
            <person name="Zhang Z."/>
            <person name="Nielsen R."/>
            <person name="Li D."/>
            <person name="Gu W."/>
            <person name="Yang Z."/>
            <person name="Xuan Z."/>
            <person name="Ryder O.A."/>
            <person name="Leung F.C."/>
            <person name="Zhou Y."/>
            <person name="Cao J."/>
            <person name="Sun X."/>
            <person name="Fu Y."/>
            <person name="Fang X."/>
            <person name="Guo X."/>
            <person name="Wang B."/>
            <person name="Hou R."/>
            <person name="Shen F."/>
            <person name="Mu B."/>
            <person name="Ni P."/>
            <person name="Lin R."/>
            <person name="Qian W."/>
            <person name="Wang G."/>
            <person name="Yu C."/>
            <person name="Nie W."/>
            <person name="Wang J."/>
            <person name="Wu Z."/>
            <person name="Liang H."/>
            <person name="Min J."/>
            <person name="Wu Q."/>
            <person name="Cheng S."/>
            <person name="Ruan J."/>
            <person name="Wang M."/>
            <person name="Shi Z."/>
            <person name="Wen M."/>
            <person name="Liu B."/>
            <person name="Ren X."/>
            <person name="Zheng H."/>
            <person name="Dong D."/>
            <person name="Cook K."/>
            <person name="Shan G."/>
            <person name="Zhang H."/>
            <person name="Kosiol C."/>
            <person name="Xie X."/>
            <person name="Lu Z."/>
            <person name="Zheng H."/>
            <person name="Li Y."/>
            <person name="Steiner C.C."/>
            <person name="Lam T.T."/>
            <person name="Lin S."/>
            <person name="Zhang Q."/>
            <person name="Li G."/>
            <person name="Tian J."/>
            <person name="Gong T."/>
            <person name="Liu H."/>
            <person name="Zhang D."/>
            <person name="Fang L."/>
            <person name="Ye C."/>
            <person name="Zhang J."/>
            <person name="Hu W."/>
            <person name="Xu A."/>
            <person name="Ren Y."/>
            <person name="Zhang G."/>
            <person name="Bruford M.W."/>
            <person name="Li Q."/>
            <person name="Ma L."/>
            <person name="Guo Y."/>
            <person name="An N."/>
            <person name="Hu Y."/>
            <person name="Zheng Y."/>
            <person name="Shi Y."/>
            <person name="Li Z."/>
            <person name="Liu Q."/>
            <person name="Chen Y."/>
            <person name="Zhao J."/>
            <person name="Qu N."/>
            <person name="Zhao S."/>
            <person name="Tian F."/>
            <person name="Wang X."/>
            <person name="Wang H."/>
            <person name="Xu L."/>
            <person name="Liu X."/>
            <person name="Vinar T."/>
            <person name="Wang Y."/>
            <person name="Lam T.W."/>
            <person name="Yiu S.M."/>
            <person name="Liu S."/>
            <person name="Zhang H."/>
            <person name="Li D."/>
            <person name="Huang Y."/>
            <person name="Wang X."/>
            <person name="Yang G."/>
            <person name="Jiang Z."/>
            <person name="Wang J."/>
            <person name="Qin N."/>
            <person name="Li L."/>
            <person name="Li J."/>
            <person name="Bolund L."/>
            <person name="Kristiansen K."/>
            <person name="Wong G.K."/>
            <person name="Olson M."/>
            <person name="Zhang X."/>
            <person name="Li S."/>
            <person name="Yang H."/>
            <person name="Wang J."/>
            <person name="Wang J."/>
        </authorList>
    </citation>
    <scope>NUCLEOTIDE SEQUENCE [LARGE SCALE GENOMIC DNA]</scope>
</reference>
<dbReference type="GO" id="GO:0006269">
    <property type="term" value="P:DNA replication, synthesis of primer"/>
    <property type="evidence" value="ECO:0007669"/>
    <property type="project" value="UniProtKB-KW"/>
</dbReference>